<reference evidence="2" key="1">
    <citation type="submission" date="2016-10" db="EMBL/GenBank/DDBJ databases">
        <authorList>
            <person name="Varghese N."/>
            <person name="Submissions S."/>
        </authorList>
    </citation>
    <scope>NUCLEOTIDE SEQUENCE [LARGE SCALE GENOMIC DNA]</scope>
    <source>
        <strain evidence="2">VPI 5359</strain>
    </source>
</reference>
<dbReference type="EMBL" id="FNOU01000007">
    <property type="protein sequence ID" value="SDX79560.1"/>
    <property type="molecule type" value="Genomic_DNA"/>
</dbReference>
<organism evidence="1 2">
    <name type="scientific">Eubacterium barkeri</name>
    <name type="common">Clostridium barkeri</name>
    <dbReference type="NCBI Taxonomy" id="1528"/>
    <lineage>
        <taxon>Bacteria</taxon>
        <taxon>Bacillati</taxon>
        <taxon>Bacillota</taxon>
        <taxon>Clostridia</taxon>
        <taxon>Eubacteriales</taxon>
        <taxon>Eubacteriaceae</taxon>
        <taxon>Eubacterium</taxon>
    </lineage>
</organism>
<feature type="non-terminal residue" evidence="1">
    <location>
        <position position="1"/>
    </location>
</feature>
<name>A0A1H3ELS8_EUBBA</name>
<evidence type="ECO:0000313" key="2">
    <source>
        <dbReference type="Proteomes" id="UP000199652"/>
    </source>
</evidence>
<accession>A0A1H3ELS8</accession>
<protein>
    <submittedName>
        <fullName evidence="1">Uncharacterized protein</fullName>
    </submittedName>
</protein>
<keyword evidence="2" id="KW-1185">Reference proteome</keyword>
<dbReference type="Proteomes" id="UP000199652">
    <property type="component" value="Unassembled WGS sequence"/>
</dbReference>
<evidence type="ECO:0000313" key="1">
    <source>
        <dbReference type="EMBL" id="SDX79560.1"/>
    </source>
</evidence>
<dbReference type="AlphaFoldDB" id="A0A1H3ELS8"/>
<proteinExistence type="predicted"/>
<gene>
    <name evidence="1" type="ORF">SAMN04488579_107122</name>
</gene>
<sequence length="37" mass="4015">KVNAVFHGGVEDGLQDFHGGTSFRYLLTLTGSVYKIS</sequence>